<dbReference type="RefSeq" id="XP_066087626.1">
    <property type="nucleotide sequence ID" value="XM_066231529.1"/>
</dbReference>
<dbReference type="Proteomes" id="UP001358614">
    <property type="component" value="Chromosome 2"/>
</dbReference>
<accession>A0AAX4KUC0</accession>
<gene>
    <name evidence="2" type="ORF">V865_007787</name>
</gene>
<name>A0AAX4KUC0_9TREE</name>
<evidence type="ECO:0000313" key="3">
    <source>
        <dbReference type="Proteomes" id="UP001358614"/>
    </source>
</evidence>
<evidence type="ECO:0000256" key="1">
    <source>
        <dbReference type="SAM" id="MobiDB-lite"/>
    </source>
</evidence>
<feature type="region of interest" description="Disordered" evidence="1">
    <location>
        <begin position="1"/>
        <end position="48"/>
    </location>
</feature>
<dbReference type="AlphaFoldDB" id="A0AAX4KUC0"/>
<dbReference type="GeneID" id="91106588"/>
<dbReference type="KEGG" id="ker:91106588"/>
<feature type="compositionally biased region" description="Polar residues" evidence="1">
    <location>
        <begin position="1"/>
        <end position="13"/>
    </location>
</feature>
<dbReference type="EMBL" id="CP144090">
    <property type="protein sequence ID" value="WWD09659.1"/>
    <property type="molecule type" value="Genomic_DNA"/>
</dbReference>
<protein>
    <submittedName>
        <fullName evidence="2">Uncharacterized protein</fullName>
    </submittedName>
</protein>
<organism evidence="2 3">
    <name type="scientific">Kwoniella europaea PYCC6329</name>
    <dbReference type="NCBI Taxonomy" id="1423913"/>
    <lineage>
        <taxon>Eukaryota</taxon>
        <taxon>Fungi</taxon>
        <taxon>Dikarya</taxon>
        <taxon>Basidiomycota</taxon>
        <taxon>Agaricomycotina</taxon>
        <taxon>Tremellomycetes</taxon>
        <taxon>Tremellales</taxon>
        <taxon>Cryptococcaceae</taxon>
        <taxon>Kwoniella</taxon>
    </lineage>
</organism>
<keyword evidence="3" id="KW-1185">Reference proteome</keyword>
<feature type="compositionally biased region" description="Low complexity" evidence="1">
    <location>
        <begin position="29"/>
        <end position="40"/>
    </location>
</feature>
<sequence length="160" mass="17703">MTTDTNRDSASGNKSDHSASWKVTISRLSSSPSTNGVTSSQPRDFGLSHDQNLVVSGLIESHKRKEELQSESRSEKWINRSIAIASMVIACGSAYNVLSNENHLQSLKRENGALKDTVQVYNDTLTEIRGRCPDLKVKSYLTAYNDEEGGIEEVVIDIRE</sequence>
<evidence type="ECO:0000313" key="2">
    <source>
        <dbReference type="EMBL" id="WWD09659.1"/>
    </source>
</evidence>
<proteinExistence type="predicted"/>
<reference evidence="2 3" key="1">
    <citation type="submission" date="2024-01" db="EMBL/GenBank/DDBJ databases">
        <title>Comparative genomics of Cryptococcus and Kwoniella reveals pathogenesis evolution and contrasting modes of karyotype evolution via chromosome fusion or intercentromeric recombination.</title>
        <authorList>
            <person name="Coelho M.A."/>
            <person name="David-Palma M."/>
            <person name="Shea T."/>
            <person name="Bowers K."/>
            <person name="McGinley-Smith S."/>
            <person name="Mohammad A.W."/>
            <person name="Gnirke A."/>
            <person name="Yurkov A.M."/>
            <person name="Nowrousian M."/>
            <person name="Sun S."/>
            <person name="Cuomo C.A."/>
            <person name="Heitman J."/>
        </authorList>
    </citation>
    <scope>NUCLEOTIDE SEQUENCE [LARGE SCALE GENOMIC DNA]</scope>
    <source>
        <strain evidence="2 3">PYCC6329</strain>
    </source>
</reference>